<dbReference type="Proteomes" id="UP000509597">
    <property type="component" value="Chromosome"/>
</dbReference>
<evidence type="ECO:0000313" key="7">
    <source>
        <dbReference type="EMBL" id="QLG89665.1"/>
    </source>
</evidence>
<feature type="transmembrane region" description="Helical" evidence="5">
    <location>
        <begin position="425"/>
        <end position="445"/>
    </location>
</feature>
<feature type="transmembrane region" description="Helical" evidence="5">
    <location>
        <begin position="118"/>
        <end position="140"/>
    </location>
</feature>
<dbReference type="PANTHER" id="PTHR37422:SF21">
    <property type="entry name" value="EXOQ-LIKE PROTEIN"/>
    <property type="match status" value="1"/>
</dbReference>
<dbReference type="InterPro" id="IPR051533">
    <property type="entry name" value="WaaL-like"/>
</dbReference>
<feature type="transmembrane region" description="Helical" evidence="5">
    <location>
        <begin position="33"/>
        <end position="50"/>
    </location>
</feature>
<keyword evidence="4 5" id="KW-0472">Membrane</keyword>
<evidence type="ECO:0000256" key="3">
    <source>
        <dbReference type="ARBA" id="ARBA00022989"/>
    </source>
</evidence>
<dbReference type="KEGG" id="chiz:HQ393_16200"/>
<protein>
    <submittedName>
        <fullName evidence="7">O-antigen ligase family protein</fullName>
    </submittedName>
</protein>
<dbReference type="GO" id="GO:0016874">
    <property type="term" value="F:ligase activity"/>
    <property type="evidence" value="ECO:0007669"/>
    <property type="project" value="UniProtKB-KW"/>
</dbReference>
<feature type="transmembrane region" description="Helical" evidence="5">
    <location>
        <begin position="234"/>
        <end position="253"/>
    </location>
</feature>
<dbReference type="EMBL" id="CP058627">
    <property type="protein sequence ID" value="QLG89665.1"/>
    <property type="molecule type" value="Genomic_DNA"/>
</dbReference>
<name>A0A7H9BM81_9NEIS</name>
<gene>
    <name evidence="7" type="ORF">HQ393_16200</name>
</gene>
<reference evidence="7 8" key="1">
    <citation type="submission" date="2020-07" db="EMBL/GenBank/DDBJ databases">
        <title>Complete genome sequence of Chitinibacter sp. 2T18.</title>
        <authorList>
            <person name="Bae J.-W."/>
            <person name="Choi J.-W."/>
        </authorList>
    </citation>
    <scope>NUCLEOTIDE SEQUENCE [LARGE SCALE GENOMIC DNA]</scope>
    <source>
        <strain evidence="7 8">2T18</strain>
    </source>
</reference>
<keyword evidence="3 5" id="KW-1133">Transmembrane helix</keyword>
<sequence>MTPNNKKYFPFIISLIVSLPFCASANFQALPDLTQILSSFALISLGLILYKTDKTYSSPIPWVFYGLVYLASLIAITPFIHYRPFSSSWLPALIGVISLAIFSLAITNYNNKTQLFDYLCKGLLLGASANALFGILQWFISYFDDNNLPIYGFINQRNLYVQYLTLGSIALAYLWNKKKIKDHYALPLTTLLAIGAALGGSRASFLYLLALLPFCLLSKPFKAEVDIQRLCNKLLIIWAINLSVMLFPLLLIMPQANTNEIKTNTERNSAIARVVTNMDHAANNVRLYELKMSVQSIIKHPILGIGWDGFALEQQNIIQGKEYSHLNDWPTFLRTNTHNAILQLFVEYGLFAIPILLGFLYLIWHIWYEKQTDALAAMALLAVLCIQSMVEYPLWNFQYLAIFIILITLFGPIKSTSNISIPNIFYPASGIIGSGLVIYSVYLMITLLPVSAPGWIWKENRAHIPQLEHYRDNFLVDYHVHNMLLSHWRSPTVQINNARNLCKKINNYRPTPQSLLCEAVISHQEGHPEQSRALMAFSIHSYPQLATWTISEFNKSTAAKSRIDSRKASSIIEMYQ</sequence>
<evidence type="ECO:0000256" key="2">
    <source>
        <dbReference type="ARBA" id="ARBA00022692"/>
    </source>
</evidence>
<evidence type="ECO:0000259" key="6">
    <source>
        <dbReference type="Pfam" id="PF04932"/>
    </source>
</evidence>
<dbReference type="GO" id="GO:0016020">
    <property type="term" value="C:membrane"/>
    <property type="evidence" value="ECO:0007669"/>
    <property type="project" value="UniProtKB-SubCell"/>
</dbReference>
<feature type="transmembrane region" description="Helical" evidence="5">
    <location>
        <begin position="88"/>
        <end position="106"/>
    </location>
</feature>
<keyword evidence="7" id="KW-0436">Ligase</keyword>
<dbReference type="RefSeq" id="WP_179356601.1">
    <property type="nucleotide sequence ID" value="NZ_CP058627.1"/>
</dbReference>
<keyword evidence="2 5" id="KW-0812">Transmembrane</keyword>
<feature type="transmembrane region" description="Helical" evidence="5">
    <location>
        <begin position="160"/>
        <end position="176"/>
    </location>
</feature>
<feature type="transmembrane region" description="Helical" evidence="5">
    <location>
        <begin position="62"/>
        <end position="82"/>
    </location>
</feature>
<keyword evidence="8" id="KW-1185">Reference proteome</keyword>
<dbReference type="InterPro" id="IPR007016">
    <property type="entry name" value="O-antigen_ligase-rel_domated"/>
</dbReference>
<feature type="transmembrane region" description="Helical" evidence="5">
    <location>
        <begin position="340"/>
        <end position="362"/>
    </location>
</feature>
<organism evidence="7 8">
    <name type="scientific">Chitinibacter bivalviorum</name>
    <dbReference type="NCBI Taxonomy" id="2739434"/>
    <lineage>
        <taxon>Bacteria</taxon>
        <taxon>Pseudomonadati</taxon>
        <taxon>Pseudomonadota</taxon>
        <taxon>Betaproteobacteria</taxon>
        <taxon>Neisseriales</taxon>
        <taxon>Chitinibacteraceae</taxon>
        <taxon>Chitinibacter</taxon>
    </lineage>
</organism>
<evidence type="ECO:0000256" key="5">
    <source>
        <dbReference type="SAM" id="Phobius"/>
    </source>
</evidence>
<accession>A0A7H9BM81</accession>
<feature type="transmembrane region" description="Helical" evidence="5">
    <location>
        <begin position="396"/>
        <end position="413"/>
    </location>
</feature>
<evidence type="ECO:0000256" key="1">
    <source>
        <dbReference type="ARBA" id="ARBA00004141"/>
    </source>
</evidence>
<comment type="subcellular location">
    <subcellularLocation>
        <location evidence="1">Membrane</location>
        <topology evidence="1">Multi-pass membrane protein</topology>
    </subcellularLocation>
</comment>
<evidence type="ECO:0000313" key="8">
    <source>
        <dbReference type="Proteomes" id="UP000509597"/>
    </source>
</evidence>
<feature type="transmembrane region" description="Helical" evidence="5">
    <location>
        <begin position="7"/>
        <end position="27"/>
    </location>
</feature>
<evidence type="ECO:0000256" key="4">
    <source>
        <dbReference type="ARBA" id="ARBA00023136"/>
    </source>
</evidence>
<feature type="domain" description="O-antigen ligase-related" evidence="6">
    <location>
        <begin position="191"/>
        <end position="353"/>
    </location>
</feature>
<dbReference type="PANTHER" id="PTHR37422">
    <property type="entry name" value="TEICHURONIC ACID BIOSYNTHESIS PROTEIN TUAE"/>
    <property type="match status" value="1"/>
</dbReference>
<dbReference type="Pfam" id="PF04932">
    <property type="entry name" value="Wzy_C"/>
    <property type="match status" value="1"/>
</dbReference>
<dbReference type="AlphaFoldDB" id="A0A7H9BM81"/>
<proteinExistence type="predicted"/>